<reference evidence="1 2" key="1">
    <citation type="journal article" date="2009" name="Stand. Genomic Sci.">
        <title>Complete genome sequence of Cryptobacterium curtum type strain (12-3).</title>
        <authorList>
            <person name="Mavrommatis K."/>
            <person name="Pukall R."/>
            <person name="Rohde C."/>
            <person name="Chen F."/>
            <person name="Sims D."/>
            <person name="Brettin T."/>
            <person name="Kuske C."/>
            <person name="Detter J.C."/>
            <person name="Han C."/>
            <person name="Lapidus A."/>
            <person name="Copeland A."/>
            <person name="Glavina Del Rio T."/>
            <person name="Nolan M."/>
            <person name="Lucas S."/>
            <person name="Tice H."/>
            <person name="Cheng J.F."/>
            <person name="Bruce D."/>
            <person name="Goodwin L."/>
            <person name="Pitluck S."/>
            <person name="Ovchinnikova G."/>
            <person name="Pati A."/>
            <person name="Ivanova N."/>
            <person name="Chen A."/>
            <person name="Palaniappan K."/>
            <person name="Chain P."/>
            <person name="D'haeseleer P."/>
            <person name="Goker M."/>
            <person name="Bristow J."/>
            <person name="Eisen J.A."/>
            <person name="Markowitz V."/>
            <person name="Hugenholtz P."/>
            <person name="Rohde M."/>
            <person name="Klenk H.P."/>
            <person name="Kyrpides N.C."/>
        </authorList>
    </citation>
    <scope>NUCLEOTIDE SEQUENCE [LARGE SCALE GENOMIC DNA]</scope>
    <source>
        <strain evidence="2">ATCC 700683 / DSM 15641 / 12-3</strain>
    </source>
</reference>
<keyword evidence="2" id="KW-1185">Reference proteome</keyword>
<organism evidence="1 2">
    <name type="scientific">Cryptobacterium curtum (strain ATCC 700683 / DSM 15641 / CCUG 43107 / 12-3)</name>
    <dbReference type="NCBI Taxonomy" id="469378"/>
    <lineage>
        <taxon>Bacteria</taxon>
        <taxon>Bacillati</taxon>
        <taxon>Actinomycetota</taxon>
        <taxon>Coriobacteriia</taxon>
        <taxon>Eggerthellales</taxon>
        <taxon>Eggerthellaceae</taxon>
        <taxon>Cryptobacterium</taxon>
    </lineage>
</organism>
<dbReference type="eggNOG" id="ENOG5031D08">
    <property type="taxonomic scope" value="Bacteria"/>
</dbReference>
<proteinExistence type="predicted"/>
<dbReference type="STRING" id="469378.Ccur_02650"/>
<dbReference type="Proteomes" id="UP000000954">
    <property type="component" value="Chromosome"/>
</dbReference>
<dbReference type="RefSeq" id="WP_012802680.1">
    <property type="nucleotide sequence ID" value="NC_013170.1"/>
</dbReference>
<dbReference type="HOGENOM" id="CLU_085671_0_0_11"/>
<accession>C7MM52</accession>
<evidence type="ECO:0000313" key="1">
    <source>
        <dbReference type="EMBL" id="ACU93992.1"/>
    </source>
</evidence>
<gene>
    <name evidence="1" type="ordered locus">Ccur_02650</name>
</gene>
<name>C7MM52_CRYCD</name>
<evidence type="ECO:0000313" key="2">
    <source>
        <dbReference type="Proteomes" id="UP000000954"/>
    </source>
</evidence>
<dbReference type="AlphaFoldDB" id="C7MM52"/>
<protein>
    <submittedName>
        <fullName evidence="1">Uncharacterized protein</fullName>
    </submittedName>
</protein>
<dbReference type="KEGG" id="ccu:Ccur_02650"/>
<dbReference type="EMBL" id="CP001682">
    <property type="protein sequence ID" value="ACU93992.1"/>
    <property type="molecule type" value="Genomic_DNA"/>
</dbReference>
<sequence length="275" mass="31025">MIKYTNHYGESVEFGHWPLRHSETDVNDVEWTCDDLNGRTVSSRREARDYTISAKLRGGTAEDRQRLDDIFEADTAENVDGTLTVRGWSLRCRRTKSSKGLWWIDDGILNDEITLHAARPVWERSTEYSFLIRDEHTASSLKCKYPHGWPYAYPLDRRIQQLDNPSISSCGLTLRIFGACADPYVIIGGNRYGARVTLAEGERLEIDTRHGHKTAVKISHDGTQANVFDALVNGAKGSGSYAFEPIARGKSDVTWPGTFAFDVVVHEERSMPAWS</sequence>
<dbReference type="OrthoDB" id="3229928at2"/>